<dbReference type="OrthoDB" id="4182711at2759"/>
<name>A0A2B7WRA0_9EURO</name>
<reference evidence="1 2" key="1">
    <citation type="submission" date="2017-10" db="EMBL/GenBank/DDBJ databases">
        <title>Comparative genomics in systemic dimorphic fungi from Ajellomycetaceae.</title>
        <authorList>
            <person name="Munoz J.F."/>
            <person name="Mcewen J.G."/>
            <person name="Clay O.K."/>
            <person name="Cuomo C.A."/>
        </authorList>
    </citation>
    <scope>NUCLEOTIDE SEQUENCE [LARGE SCALE GENOMIC DNA]</scope>
    <source>
        <strain evidence="1 2">UAMH5409</strain>
    </source>
</reference>
<keyword evidence="2" id="KW-1185">Reference proteome</keyword>
<dbReference type="EMBL" id="PDNB01000215">
    <property type="protein sequence ID" value="PGG99011.1"/>
    <property type="molecule type" value="Genomic_DNA"/>
</dbReference>
<protein>
    <submittedName>
        <fullName evidence="1">Uncharacterized protein</fullName>
    </submittedName>
</protein>
<dbReference type="Proteomes" id="UP000223968">
    <property type="component" value="Unassembled WGS sequence"/>
</dbReference>
<organism evidence="1 2">
    <name type="scientific">Helicocarpus griseus UAMH5409</name>
    <dbReference type="NCBI Taxonomy" id="1447875"/>
    <lineage>
        <taxon>Eukaryota</taxon>
        <taxon>Fungi</taxon>
        <taxon>Dikarya</taxon>
        <taxon>Ascomycota</taxon>
        <taxon>Pezizomycotina</taxon>
        <taxon>Eurotiomycetes</taxon>
        <taxon>Eurotiomycetidae</taxon>
        <taxon>Onygenales</taxon>
        <taxon>Ajellomycetaceae</taxon>
        <taxon>Helicocarpus</taxon>
    </lineage>
</organism>
<dbReference type="STRING" id="1447875.A0A2B7WRA0"/>
<evidence type="ECO:0000313" key="2">
    <source>
        <dbReference type="Proteomes" id="UP000223968"/>
    </source>
</evidence>
<evidence type="ECO:0000313" key="1">
    <source>
        <dbReference type="EMBL" id="PGG99011.1"/>
    </source>
</evidence>
<gene>
    <name evidence="1" type="ORF">AJ79_08710</name>
</gene>
<accession>A0A2B7WRA0</accession>
<dbReference type="AlphaFoldDB" id="A0A2B7WRA0"/>
<sequence>MPEVAKQSSGSQLQTPTTQITYTGICGILNPSLHGGHNYNFNYTVECPSSLCNLPLGVVIDRDAESRFIQHIISLHNDDIFSARAWLCQICGKPAKELYHGVTASLNAELGASSAFHPSVWDIVVPMCRSAGQCDRRAEEVAKGIVKDSLGFPVHLLNSCTVPRNASPLTGLGIRGNVVMHRKSVRESQKNVCAQFACWKMEEKRTKKGKQRSQVNFVSAEEVDTYDNSHLLSCCLNIGVVGCMGMHCFTNKVKRNHG</sequence>
<proteinExistence type="predicted"/>
<comment type="caution">
    <text evidence="1">The sequence shown here is derived from an EMBL/GenBank/DDBJ whole genome shotgun (WGS) entry which is preliminary data.</text>
</comment>